<gene>
    <name evidence="1" type="ORF">D9619_001592</name>
</gene>
<dbReference type="Proteomes" id="UP000567179">
    <property type="component" value="Unassembled WGS sequence"/>
</dbReference>
<evidence type="ECO:0000313" key="1">
    <source>
        <dbReference type="EMBL" id="KAF5321413.1"/>
    </source>
</evidence>
<keyword evidence="2" id="KW-1185">Reference proteome</keyword>
<dbReference type="EMBL" id="JAACJJ010000028">
    <property type="protein sequence ID" value="KAF5321413.1"/>
    <property type="molecule type" value="Genomic_DNA"/>
</dbReference>
<name>A0A8H5BFA2_9AGAR</name>
<reference evidence="1 2" key="1">
    <citation type="journal article" date="2020" name="ISME J.">
        <title>Uncovering the hidden diversity of litter-decomposition mechanisms in mushroom-forming fungi.</title>
        <authorList>
            <person name="Floudas D."/>
            <person name="Bentzer J."/>
            <person name="Ahren D."/>
            <person name="Johansson T."/>
            <person name="Persson P."/>
            <person name="Tunlid A."/>
        </authorList>
    </citation>
    <scope>NUCLEOTIDE SEQUENCE [LARGE SCALE GENOMIC DNA]</scope>
    <source>
        <strain evidence="1 2">CBS 101986</strain>
    </source>
</reference>
<sequence length="291" mass="31504">MALGHDHAGHGQAHNLIAGDNIIVSGGNLTSIQNVYSGPPPNQKVLDILYPQAGPPRIDGRLLHNSNEYEDFLTRSSLSPDEVDLYSERILHELADQFANDPLHHESYHPFRGNHSRPIALSVAQRLAGSGTLLATIILPSSSQLCARYIVPTLAYQLAQNIPASAEHILAAIQDDPCVFERNADTQFKHLVAGPLKAASKHASFEEMATWPSIIIVDGNAHQFTPGSVPQSVIQLLSTLSANVDLPVKPSLVLTSSTTIVDKATRATVTLQQCIVACGNTAYYFTWRVHG</sequence>
<proteinExistence type="predicted"/>
<dbReference type="OrthoDB" id="5967843at2759"/>
<protein>
    <submittedName>
        <fullName evidence="1">Uncharacterized protein</fullName>
    </submittedName>
</protein>
<accession>A0A8H5BFA2</accession>
<comment type="caution">
    <text evidence="1">The sequence shown here is derived from an EMBL/GenBank/DDBJ whole genome shotgun (WGS) entry which is preliminary data.</text>
</comment>
<organism evidence="1 2">
    <name type="scientific">Psilocybe cf. subviscida</name>
    <dbReference type="NCBI Taxonomy" id="2480587"/>
    <lineage>
        <taxon>Eukaryota</taxon>
        <taxon>Fungi</taxon>
        <taxon>Dikarya</taxon>
        <taxon>Basidiomycota</taxon>
        <taxon>Agaricomycotina</taxon>
        <taxon>Agaricomycetes</taxon>
        <taxon>Agaricomycetidae</taxon>
        <taxon>Agaricales</taxon>
        <taxon>Agaricineae</taxon>
        <taxon>Strophariaceae</taxon>
        <taxon>Psilocybe</taxon>
    </lineage>
</organism>
<evidence type="ECO:0000313" key="2">
    <source>
        <dbReference type="Proteomes" id="UP000567179"/>
    </source>
</evidence>
<dbReference type="AlphaFoldDB" id="A0A8H5BFA2"/>